<dbReference type="InterPro" id="IPR036318">
    <property type="entry name" value="FAD-bd_PCMH-like_sf"/>
</dbReference>
<name>A0A286UFM8_9AGAM</name>
<dbReference type="InterPro" id="IPR016167">
    <property type="entry name" value="FAD-bd_PCMH_sub1"/>
</dbReference>
<accession>A0A286UFM8</accession>
<dbReference type="Pfam" id="PF01565">
    <property type="entry name" value="FAD_binding_4"/>
    <property type="match status" value="1"/>
</dbReference>
<dbReference type="InterPro" id="IPR050416">
    <property type="entry name" value="FAD-linked_Oxidoreductase"/>
</dbReference>
<feature type="signal peptide" evidence="5">
    <location>
        <begin position="1"/>
        <end position="23"/>
    </location>
</feature>
<dbReference type="InterPro" id="IPR006094">
    <property type="entry name" value="Oxid_FAD_bind_N"/>
</dbReference>
<dbReference type="PANTHER" id="PTHR42973:SF13">
    <property type="entry name" value="FAD-BINDING PCMH-TYPE DOMAIN-CONTAINING PROTEIN"/>
    <property type="match status" value="1"/>
</dbReference>
<dbReference type="Gene3D" id="3.30.43.10">
    <property type="entry name" value="Uridine Diphospho-n-acetylenolpyruvylglucosamine Reductase, domain 2"/>
    <property type="match status" value="1"/>
</dbReference>
<keyword evidence="2" id="KW-0285">Flavoprotein</keyword>
<dbReference type="SUPFAM" id="SSF56176">
    <property type="entry name" value="FAD-binding/transporter-associated domain-like"/>
    <property type="match status" value="1"/>
</dbReference>
<sequence length="503" mass="53398">MAATSKAWKILLSLALLGTSSSALPGNEAHQARASDYTSVCKQIASSISNASDVNFPLLQGISYSSDIYHWASSSSQSSACSVRPGTAEDVGTILKIVGSTKTPFAVKGGGHTANPGFSSTEGVHISMTKFSDVVYDANSGTAEVGAGLVWDDVYDTLDQYNVNVVGGRVPGVGVAGFTLGGGYSFKTNQYGLTIDTVKAFELVLPNGTVTTVTSSSDPELFFGLKGGFNNFGIVTKFTLETHPQTKVWGGLITYTGDKFDTISAATANFSVNCTDPKAAIIAEFNVLLGLPGITLNLFYDAPEAPDGIFDSFLSIGHVSKDVSSRSFVDLIAATPSQLTSGMRGIFNAVTVENFTPELMKVILNETTARGDNIKTLFASTTFISYDVEPFVDSLFTHGSNSAYPPSRDRGLRPLNLYYAWELPSADDYFFDLIKDSAATIKAAAIAQGQDVENVSVYGNYAVHGTSLDQIYGDNLSRLQTLKATVDPESVMDLSGGWKFTSA</sequence>
<proteinExistence type="inferred from homology"/>
<protein>
    <submittedName>
        <fullName evidence="7">FAD-binding domain-containing</fullName>
    </submittedName>
</protein>
<keyword evidence="5" id="KW-0732">Signal</keyword>
<dbReference type="AlphaFoldDB" id="A0A286UFM8"/>
<reference evidence="7 8" key="1">
    <citation type="journal article" date="2017" name="Mol. Ecol.">
        <title>Comparative and population genomic landscape of Phellinus noxius: A hypervariable fungus causing root rot in trees.</title>
        <authorList>
            <person name="Chung C.L."/>
            <person name="Lee T.J."/>
            <person name="Akiba M."/>
            <person name="Lee H.H."/>
            <person name="Kuo T.H."/>
            <person name="Liu D."/>
            <person name="Ke H.M."/>
            <person name="Yokoi T."/>
            <person name="Roa M.B."/>
            <person name="Lu M.J."/>
            <person name="Chang Y.Y."/>
            <person name="Ann P.J."/>
            <person name="Tsai J.N."/>
            <person name="Chen C.Y."/>
            <person name="Tzean S.S."/>
            <person name="Ota Y."/>
            <person name="Hattori T."/>
            <person name="Sahashi N."/>
            <person name="Liou R.F."/>
            <person name="Kikuchi T."/>
            <person name="Tsai I.J."/>
        </authorList>
    </citation>
    <scope>NUCLEOTIDE SEQUENCE [LARGE SCALE GENOMIC DNA]</scope>
    <source>
        <strain evidence="7 8">FFPRI411160</strain>
    </source>
</reference>
<dbReference type="InterPro" id="IPR016169">
    <property type="entry name" value="FAD-bd_PCMH_sub2"/>
</dbReference>
<keyword evidence="4" id="KW-0560">Oxidoreductase</keyword>
<dbReference type="EMBL" id="NBII01000006">
    <property type="protein sequence ID" value="PAV18285.1"/>
    <property type="molecule type" value="Genomic_DNA"/>
</dbReference>
<feature type="chain" id="PRO_5013594966" evidence="5">
    <location>
        <begin position="24"/>
        <end position="503"/>
    </location>
</feature>
<comment type="caution">
    <text evidence="7">The sequence shown here is derived from an EMBL/GenBank/DDBJ whole genome shotgun (WGS) entry which is preliminary data.</text>
</comment>
<dbReference type="InterPro" id="IPR016166">
    <property type="entry name" value="FAD-bd_PCMH"/>
</dbReference>
<dbReference type="InParanoid" id="A0A286UFM8"/>
<evidence type="ECO:0000256" key="4">
    <source>
        <dbReference type="ARBA" id="ARBA00023002"/>
    </source>
</evidence>
<feature type="domain" description="FAD-binding PCMH-type" evidence="6">
    <location>
        <begin position="75"/>
        <end position="245"/>
    </location>
</feature>
<comment type="similarity">
    <text evidence="1">Belongs to the oxygen-dependent FAD-linked oxidoreductase family.</text>
</comment>
<evidence type="ECO:0000256" key="5">
    <source>
        <dbReference type="SAM" id="SignalP"/>
    </source>
</evidence>
<gene>
    <name evidence="7" type="ORF">PNOK_0677100</name>
</gene>
<dbReference type="GO" id="GO:0016491">
    <property type="term" value="F:oxidoreductase activity"/>
    <property type="evidence" value="ECO:0007669"/>
    <property type="project" value="UniProtKB-KW"/>
</dbReference>
<keyword evidence="3" id="KW-0274">FAD</keyword>
<evidence type="ECO:0000256" key="2">
    <source>
        <dbReference type="ARBA" id="ARBA00022630"/>
    </source>
</evidence>
<dbReference type="GO" id="GO:0071949">
    <property type="term" value="F:FAD binding"/>
    <property type="evidence" value="ECO:0007669"/>
    <property type="project" value="InterPro"/>
</dbReference>
<evidence type="ECO:0000313" key="8">
    <source>
        <dbReference type="Proteomes" id="UP000217199"/>
    </source>
</evidence>
<evidence type="ECO:0000259" key="6">
    <source>
        <dbReference type="PROSITE" id="PS51387"/>
    </source>
</evidence>
<dbReference type="STRING" id="2282107.A0A286UFM8"/>
<dbReference type="Gene3D" id="3.40.462.20">
    <property type="match status" value="1"/>
</dbReference>
<dbReference type="PROSITE" id="PS51387">
    <property type="entry name" value="FAD_PCMH"/>
    <property type="match status" value="1"/>
</dbReference>
<evidence type="ECO:0000313" key="7">
    <source>
        <dbReference type="EMBL" id="PAV18285.1"/>
    </source>
</evidence>
<evidence type="ECO:0000256" key="1">
    <source>
        <dbReference type="ARBA" id="ARBA00005466"/>
    </source>
</evidence>
<keyword evidence="8" id="KW-1185">Reference proteome</keyword>
<organism evidence="7 8">
    <name type="scientific">Pyrrhoderma noxium</name>
    <dbReference type="NCBI Taxonomy" id="2282107"/>
    <lineage>
        <taxon>Eukaryota</taxon>
        <taxon>Fungi</taxon>
        <taxon>Dikarya</taxon>
        <taxon>Basidiomycota</taxon>
        <taxon>Agaricomycotina</taxon>
        <taxon>Agaricomycetes</taxon>
        <taxon>Hymenochaetales</taxon>
        <taxon>Hymenochaetaceae</taxon>
        <taxon>Pyrrhoderma</taxon>
    </lineage>
</organism>
<dbReference type="Gene3D" id="3.30.465.10">
    <property type="match status" value="1"/>
</dbReference>
<dbReference type="Proteomes" id="UP000217199">
    <property type="component" value="Unassembled WGS sequence"/>
</dbReference>
<dbReference type="PANTHER" id="PTHR42973">
    <property type="entry name" value="BINDING OXIDOREDUCTASE, PUTATIVE (AFU_ORTHOLOGUE AFUA_1G17690)-RELATED"/>
    <property type="match status" value="1"/>
</dbReference>
<evidence type="ECO:0000256" key="3">
    <source>
        <dbReference type="ARBA" id="ARBA00022827"/>
    </source>
</evidence>
<dbReference type="OrthoDB" id="2151789at2759"/>